<keyword evidence="3" id="KW-0687">Ribonucleoprotein</keyword>
<evidence type="ECO:0000256" key="1">
    <source>
        <dbReference type="ARBA" id="ARBA00006640"/>
    </source>
</evidence>
<sequence length="174" mass="20114">MSFFRIFSSRLAPSPIPKRASEALSRLYTAPATPTLNSRSRSRDAETWKPIENSMMNVHDKLSHVVSSRVFSTPAEIWAQNSHVTRMSIAEAGLVNDPYSRSSHVVDGDLADAFRRLDMILARNKVRKQLKLAERHEKKGPKRRRLESERWRRLFAHEVRKNVQLVTKIRRRGA</sequence>
<comment type="caution">
    <text evidence="4">The sequence shown here is derived from an EMBL/GenBank/DDBJ whole genome shotgun (WGS) entry which is preliminary data.</text>
</comment>
<keyword evidence="2" id="KW-0689">Ribosomal protein</keyword>
<protein>
    <recommendedName>
        <fullName evidence="6">Mitochondrial mRNA-processing protein COX24 C-terminal domain-containing protein</fullName>
    </recommendedName>
</protein>
<evidence type="ECO:0008006" key="6">
    <source>
        <dbReference type="Google" id="ProtNLM"/>
    </source>
</evidence>
<name>A0ABQ8VIU3_9AGAR</name>
<reference evidence="4" key="1">
    <citation type="submission" date="2022-08" db="EMBL/GenBank/DDBJ databases">
        <title>A Global Phylogenomic Analysis of the Shiitake Genus Lentinula.</title>
        <authorList>
            <consortium name="DOE Joint Genome Institute"/>
            <person name="Sierra-Patev S."/>
            <person name="Min B."/>
            <person name="Naranjo-Ortiz M."/>
            <person name="Looney B."/>
            <person name="Konkel Z."/>
            <person name="Slot J.C."/>
            <person name="Sakamoto Y."/>
            <person name="Steenwyk J.L."/>
            <person name="Rokas A."/>
            <person name="Carro J."/>
            <person name="Camarero S."/>
            <person name="Ferreira P."/>
            <person name="Molpeceres G."/>
            <person name="Ruiz-Duenas F.J."/>
            <person name="Serrano A."/>
            <person name="Henrissat B."/>
            <person name="Drula E."/>
            <person name="Hughes K.W."/>
            <person name="Mata J.L."/>
            <person name="Ishikawa N.K."/>
            <person name="Vargas-Isla R."/>
            <person name="Ushijima S."/>
            <person name="Smith C.A."/>
            <person name="Ahrendt S."/>
            <person name="Andreopoulos W."/>
            <person name="He G."/>
            <person name="Labutti K."/>
            <person name="Lipzen A."/>
            <person name="Ng V."/>
            <person name="Riley R."/>
            <person name="Sandor L."/>
            <person name="Barry K."/>
            <person name="Martinez A.T."/>
            <person name="Xiao Y."/>
            <person name="Gibbons J.G."/>
            <person name="Terashima K."/>
            <person name="Grigoriev I.V."/>
            <person name="Hibbett D.S."/>
        </authorList>
    </citation>
    <scope>NUCLEOTIDE SEQUENCE</scope>
    <source>
        <strain evidence="4">RHP3577 ss4</strain>
    </source>
</reference>
<evidence type="ECO:0000256" key="2">
    <source>
        <dbReference type="ARBA" id="ARBA00022980"/>
    </source>
</evidence>
<organism evidence="4 5">
    <name type="scientific">Lentinula lateritia</name>
    <dbReference type="NCBI Taxonomy" id="40482"/>
    <lineage>
        <taxon>Eukaryota</taxon>
        <taxon>Fungi</taxon>
        <taxon>Dikarya</taxon>
        <taxon>Basidiomycota</taxon>
        <taxon>Agaricomycotina</taxon>
        <taxon>Agaricomycetes</taxon>
        <taxon>Agaricomycetidae</taxon>
        <taxon>Agaricales</taxon>
        <taxon>Marasmiineae</taxon>
        <taxon>Omphalotaceae</taxon>
        <taxon>Lentinula</taxon>
    </lineage>
</organism>
<proteinExistence type="inferred from homology"/>
<evidence type="ECO:0000313" key="5">
    <source>
        <dbReference type="Proteomes" id="UP001150217"/>
    </source>
</evidence>
<dbReference type="Proteomes" id="UP001150217">
    <property type="component" value="Unassembled WGS sequence"/>
</dbReference>
<dbReference type="InterPro" id="IPR001911">
    <property type="entry name" value="Ribosomal_bS21"/>
</dbReference>
<dbReference type="EMBL" id="JANVFT010000029">
    <property type="protein sequence ID" value="KAJ4495556.1"/>
    <property type="molecule type" value="Genomic_DNA"/>
</dbReference>
<evidence type="ECO:0000256" key="3">
    <source>
        <dbReference type="ARBA" id="ARBA00023274"/>
    </source>
</evidence>
<dbReference type="InterPro" id="IPR052837">
    <property type="entry name" value="Mitoribosomal_bS21"/>
</dbReference>
<comment type="similarity">
    <text evidence="1">Belongs to the bacterial ribosomal protein bS21 family.</text>
</comment>
<gene>
    <name evidence="4" type="ORF">C8R41DRAFT_273408</name>
</gene>
<accession>A0ABQ8VIU3</accession>
<evidence type="ECO:0000313" key="4">
    <source>
        <dbReference type="EMBL" id="KAJ4495556.1"/>
    </source>
</evidence>
<dbReference type="Pfam" id="PF01165">
    <property type="entry name" value="Ribosomal_S21"/>
    <property type="match status" value="1"/>
</dbReference>
<dbReference type="PANTHER" id="PTHR41237:SF1">
    <property type="entry name" value="SMALL RIBOSOMAL SUBUNIT PROTEIN BS21M"/>
    <property type="match status" value="1"/>
</dbReference>
<keyword evidence="5" id="KW-1185">Reference proteome</keyword>
<dbReference type="PANTHER" id="PTHR41237">
    <property type="entry name" value="37S RIBOSOMAL PROTEIN MRP21, MITOCHONDRIAL"/>
    <property type="match status" value="1"/>
</dbReference>